<keyword evidence="3" id="KW-1185">Reference proteome</keyword>
<organism evidence="2 3">
    <name type="scientific">Pseudolycoriella hygida</name>
    <dbReference type="NCBI Taxonomy" id="35572"/>
    <lineage>
        <taxon>Eukaryota</taxon>
        <taxon>Metazoa</taxon>
        <taxon>Ecdysozoa</taxon>
        <taxon>Arthropoda</taxon>
        <taxon>Hexapoda</taxon>
        <taxon>Insecta</taxon>
        <taxon>Pterygota</taxon>
        <taxon>Neoptera</taxon>
        <taxon>Endopterygota</taxon>
        <taxon>Diptera</taxon>
        <taxon>Nematocera</taxon>
        <taxon>Sciaroidea</taxon>
        <taxon>Sciaridae</taxon>
        <taxon>Pseudolycoriella</taxon>
    </lineage>
</organism>
<name>A0A9Q0NB21_9DIPT</name>
<sequence>MDTASAAGHNFIQSSSAKLKTIGCGNRFETANESTANITSRGLVRYSVFILVPLSAIAAAVFCKCHKNGASDV</sequence>
<accession>A0A9Q0NB21</accession>
<evidence type="ECO:0000313" key="2">
    <source>
        <dbReference type="EMBL" id="KAJ6646326.1"/>
    </source>
</evidence>
<reference evidence="2" key="1">
    <citation type="submission" date="2022-07" db="EMBL/GenBank/DDBJ databases">
        <authorList>
            <person name="Trinca V."/>
            <person name="Uliana J.V.C."/>
            <person name="Torres T.T."/>
            <person name="Ward R.J."/>
            <person name="Monesi N."/>
        </authorList>
    </citation>
    <scope>NUCLEOTIDE SEQUENCE</scope>
    <source>
        <strain evidence="2">HSMRA1968</strain>
        <tissue evidence="2">Whole embryos</tissue>
    </source>
</reference>
<keyword evidence="1" id="KW-0812">Transmembrane</keyword>
<evidence type="ECO:0000313" key="3">
    <source>
        <dbReference type="Proteomes" id="UP001151699"/>
    </source>
</evidence>
<proteinExistence type="predicted"/>
<evidence type="ECO:0000256" key="1">
    <source>
        <dbReference type="SAM" id="Phobius"/>
    </source>
</evidence>
<comment type="caution">
    <text evidence="2">The sequence shown here is derived from an EMBL/GenBank/DDBJ whole genome shotgun (WGS) entry which is preliminary data.</text>
</comment>
<keyword evidence="1" id="KW-0472">Membrane</keyword>
<feature type="transmembrane region" description="Helical" evidence="1">
    <location>
        <begin position="43"/>
        <end position="63"/>
    </location>
</feature>
<keyword evidence="1" id="KW-1133">Transmembrane helix</keyword>
<dbReference type="AlphaFoldDB" id="A0A9Q0NB21"/>
<dbReference type="EMBL" id="WJQU01000001">
    <property type="protein sequence ID" value="KAJ6646326.1"/>
    <property type="molecule type" value="Genomic_DNA"/>
</dbReference>
<gene>
    <name evidence="2" type="ORF">Bhyg_01537</name>
</gene>
<protein>
    <submittedName>
        <fullName evidence="2">Uncharacterized protein</fullName>
    </submittedName>
</protein>
<dbReference type="Proteomes" id="UP001151699">
    <property type="component" value="Chromosome A"/>
</dbReference>